<keyword evidence="3" id="KW-1185">Reference proteome</keyword>
<comment type="caution">
    <text evidence="2">The sequence shown here is derived from an EMBL/GenBank/DDBJ whole genome shotgun (WGS) entry which is preliminary data.</text>
</comment>
<proteinExistence type="predicted"/>
<dbReference type="AlphaFoldDB" id="A0A9P6E4K3"/>
<evidence type="ECO:0000313" key="3">
    <source>
        <dbReference type="Proteomes" id="UP000807306"/>
    </source>
</evidence>
<feature type="compositionally biased region" description="Polar residues" evidence="1">
    <location>
        <begin position="218"/>
        <end position="239"/>
    </location>
</feature>
<accession>A0A9P6E4K3</accession>
<reference evidence="2" key="1">
    <citation type="submission" date="2020-11" db="EMBL/GenBank/DDBJ databases">
        <authorList>
            <consortium name="DOE Joint Genome Institute"/>
            <person name="Ahrendt S."/>
            <person name="Riley R."/>
            <person name="Andreopoulos W."/>
            <person name="Labutti K."/>
            <person name="Pangilinan J."/>
            <person name="Ruiz-Duenas F.J."/>
            <person name="Barrasa J.M."/>
            <person name="Sanchez-Garcia M."/>
            <person name="Camarero S."/>
            <person name="Miyauchi S."/>
            <person name="Serrano A."/>
            <person name="Linde D."/>
            <person name="Babiker R."/>
            <person name="Drula E."/>
            <person name="Ayuso-Fernandez I."/>
            <person name="Pacheco R."/>
            <person name="Padilla G."/>
            <person name="Ferreira P."/>
            <person name="Barriuso J."/>
            <person name="Kellner H."/>
            <person name="Castanera R."/>
            <person name="Alfaro M."/>
            <person name="Ramirez L."/>
            <person name="Pisabarro A.G."/>
            <person name="Kuo A."/>
            <person name="Tritt A."/>
            <person name="Lipzen A."/>
            <person name="He G."/>
            <person name="Yan M."/>
            <person name="Ng V."/>
            <person name="Cullen D."/>
            <person name="Martin F."/>
            <person name="Rosso M.-N."/>
            <person name="Henrissat B."/>
            <person name="Hibbett D."/>
            <person name="Martinez A.T."/>
            <person name="Grigoriev I.V."/>
        </authorList>
    </citation>
    <scope>NUCLEOTIDE SEQUENCE</scope>
    <source>
        <strain evidence="2">CBS 506.95</strain>
    </source>
</reference>
<sequence>MSKSRWVVVDDTSVNIHYSGDSWFSDVGSQDQVGDAGPAYRSTLLGTRSSASLSFSFSGTSVGAFGLSNVRNDSGPSVDETDSGFLCDTGWSLLPDRGVLMTSTMGSVLHFQGTSLSWIGSTYANIPGITAGGTYAVDGGEFQDFDLLDGRVFPAEDNTGQRLFETTALSLGKHDIMAIYNRTSERAPLQLDHLFVQNVTSLLSAGPIQGITPPPTQSMPNPVSSPTRSQDAQGKTTAKKSSATAVIACVVYPKFTSHNPPRFLPFPSIKPPIPLLSHRYSFGKVCFGDDQASSPTPTRPPSFVPSTAPPSFVSEGVVDHPHWDKTRSVHETTPPHRVSSVPSTAPPSFMSEPMTSRNQGPVSVLEAIPYDEVLASQQTQLQPSVEELSPRVVRHEDSGIRGSNIGPLLELPPVYTLG</sequence>
<organism evidence="2 3">
    <name type="scientific">Crepidotus variabilis</name>
    <dbReference type="NCBI Taxonomy" id="179855"/>
    <lineage>
        <taxon>Eukaryota</taxon>
        <taxon>Fungi</taxon>
        <taxon>Dikarya</taxon>
        <taxon>Basidiomycota</taxon>
        <taxon>Agaricomycotina</taxon>
        <taxon>Agaricomycetes</taxon>
        <taxon>Agaricomycetidae</taxon>
        <taxon>Agaricales</taxon>
        <taxon>Agaricineae</taxon>
        <taxon>Crepidotaceae</taxon>
        <taxon>Crepidotus</taxon>
    </lineage>
</organism>
<feature type="region of interest" description="Disordered" evidence="1">
    <location>
        <begin position="326"/>
        <end position="358"/>
    </location>
</feature>
<evidence type="ECO:0000313" key="2">
    <source>
        <dbReference type="EMBL" id="KAF9522370.1"/>
    </source>
</evidence>
<gene>
    <name evidence="2" type="ORF">CPB83DRAFT_899686</name>
</gene>
<feature type="region of interest" description="Disordered" evidence="1">
    <location>
        <begin position="208"/>
        <end position="239"/>
    </location>
</feature>
<name>A0A9P6E4K3_9AGAR</name>
<dbReference type="Proteomes" id="UP000807306">
    <property type="component" value="Unassembled WGS sequence"/>
</dbReference>
<dbReference type="EMBL" id="MU157948">
    <property type="protein sequence ID" value="KAF9522370.1"/>
    <property type="molecule type" value="Genomic_DNA"/>
</dbReference>
<evidence type="ECO:0000256" key="1">
    <source>
        <dbReference type="SAM" id="MobiDB-lite"/>
    </source>
</evidence>
<protein>
    <submittedName>
        <fullName evidence="2">Uncharacterized protein</fullName>
    </submittedName>
</protein>